<dbReference type="EMBL" id="BOMW01000123">
    <property type="protein sequence ID" value="GIF09935.1"/>
    <property type="molecule type" value="Genomic_DNA"/>
</dbReference>
<sequence>MALSKIKSRTGTRAVQGVLALALITAGAVVPASAAQAIDGCKNEGLTAGSVDGRELRYDLSTRYSKQFYEARDLWNKEGRIKIAADTATTYTDIDVSDVTNSAVTWSGRWSTSAGADDIKLNFAYLKNYTYPQVRAVIGHELGHAMRLGHFDNRGALMHCNDNRSVTGPATLDKNKYHQVWG</sequence>
<dbReference type="RefSeq" id="WP_203685225.1">
    <property type="nucleotide sequence ID" value="NZ_BOMW01000123.1"/>
</dbReference>
<organism evidence="2 3">
    <name type="scientific">Actinoplanes siamensis</name>
    <dbReference type="NCBI Taxonomy" id="1223317"/>
    <lineage>
        <taxon>Bacteria</taxon>
        <taxon>Bacillati</taxon>
        <taxon>Actinomycetota</taxon>
        <taxon>Actinomycetes</taxon>
        <taxon>Micromonosporales</taxon>
        <taxon>Micromonosporaceae</taxon>
        <taxon>Actinoplanes</taxon>
    </lineage>
</organism>
<dbReference type="AlphaFoldDB" id="A0A919NFX2"/>
<reference evidence="2" key="1">
    <citation type="submission" date="2021-01" db="EMBL/GenBank/DDBJ databases">
        <title>Whole genome shotgun sequence of Actinoplanes siamensis NBRC 109076.</title>
        <authorList>
            <person name="Komaki H."/>
            <person name="Tamura T."/>
        </authorList>
    </citation>
    <scope>NUCLEOTIDE SEQUENCE</scope>
    <source>
        <strain evidence="2">NBRC 109076</strain>
    </source>
</reference>
<dbReference type="Proteomes" id="UP000629619">
    <property type="component" value="Unassembled WGS sequence"/>
</dbReference>
<feature type="signal peptide" evidence="1">
    <location>
        <begin position="1"/>
        <end position="34"/>
    </location>
</feature>
<keyword evidence="3" id="KW-1185">Reference proteome</keyword>
<gene>
    <name evidence="2" type="ORF">Asi03nite_74730</name>
</gene>
<accession>A0A919NFX2</accession>
<evidence type="ECO:0008006" key="4">
    <source>
        <dbReference type="Google" id="ProtNLM"/>
    </source>
</evidence>
<keyword evidence="1" id="KW-0732">Signal</keyword>
<proteinExistence type="predicted"/>
<protein>
    <recommendedName>
        <fullName evidence="4">Peptidase M10 metallopeptidase domain-containing protein</fullName>
    </recommendedName>
</protein>
<dbReference type="InterPro" id="IPR024079">
    <property type="entry name" value="MetalloPept_cat_dom_sf"/>
</dbReference>
<name>A0A919NFX2_9ACTN</name>
<evidence type="ECO:0000313" key="2">
    <source>
        <dbReference type="EMBL" id="GIF09935.1"/>
    </source>
</evidence>
<evidence type="ECO:0000313" key="3">
    <source>
        <dbReference type="Proteomes" id="UP000629619"/>
    </source>
</evidence>
<evidence type="ECO:0000256" key="1">
    <source>
        <dbReference type="SAM" id="SignalP"/>
    </source>
</evidence>
<comment type="caution">
    <text evidence="2">The sequence shown here is derived from an EMBL/GenBank/DDBJ whole genome shotgun (WGS) entry which is preliminary data.</text>
</comment>
<dbReference type="Gene3D" id="3.40.390.10">
    <property type="entry name" value="Collagenase (Catalytic Domain)"/>
    <property type="match status" value="1"/>
</dbReference>
<feature type="chain" id="PRO_5039236631" description="Peptidase M10 metallopeptidase domain-containing protein" evidence="1">
    <location>
        <begin position="35"/>
        <end position="182"/>
    </location>
</feature>
<dbReference type="GO" id="GO:0008237">
    <property type="term" value="F:metallopeptidase activity"/>
    <property type="evidence" value="ECO:0007669"/>
    <property type="project" value="InterPro"/>
</dbReference>
<dbReference type="SUPFAM" id="SSF55486">
    <property type="entry name" value="Metalloproteases ('zincins'), catalytic domain"/>
    <property type="match status" value="1"/>
</dbReference>